<proteinExistence type="predicted"/>
<sequence length="94" mass="10449">MSTQFITVTTKDVSKVTGKPKLFAINVARIVTVEPAMYDIAYDMDHAETIEGTCIHVFASDQHIFEIDSRDPFDHVMFRIGQAGGVIQQSEVTS</sequence>
<dbReference type="EMBL" id="AY129339">
    <property type="protein sequence ID" value="AAN02149.1"/>
    <property type="molecule type" value="Genomic_DNA"/>
</dbReference>
<gene>
    <name evidence="1" type="primary">95</name>
    <name evidence="1" type="ORF">PBI_BARNYARD_95</name>
</gene>
<dbReference type="Proteomes" id="UP000000731">
    <property type="component" value="Segment"/>
</dbReference>
<name>Q855X7_9CAUD</name>
<dbReference type="KEGG" id="vg:1260278"/>
<keyword evidence="2" id="KW-1185">Reference proteome</keyword>
<organism evidence="1 2">
    <name type="scientific">Mycobacterium phage Barnyard</name>
    <dbReference type="NCBI Taxonomy" id="205880"/>
    <lineage>
        <taxon>Viruses</taxon>
        <taxon>Duplodnaviria</taxon>
        <taxon>Heunggongvirae</taxon>
        <taxon>Uroviricota</taxon>
        <taxon>Caudoviricetes</taxon>
        <taxon>Barnyardvirus</taxon>
        <taxon>Barnyardvirus barnyard</taxon>
    </lineage>
</organism>
<protein>
    <submittedName>
        <fullName evidence="1">Uncharacterized protein</fullName>
    </submittedName>
</protein>
<reference evidence="1 2" key="1">
    <citation type="journal article" date="2003" name="Cell">
        <title>Origins of highly mosaic mycobacteriophage genomes.</title>
        <authorList>
            <person name="Pedulla M.L."/>
            <person name="Ford M.E."/>
            <person name="Houtz J.M."/>
            <person name="Karthikeyan T."/>
            <person name="Wadsworth C."/>
            <person name="Lewis J.A."/>
            <person name="Jacobs-Sera D."/>
            <person name="Falbo J."/>
            <person name="Gross J."/>
            <person name="Pannunzio N.R."/>
            <person name="Brucker W."/>
            <person name="Kumar V."/>
            <person name="Kandasamy J."/>
            <person name="Keenan L."/>
            <person name="Bardarov S."/>
            <person name="Kriakov J."/>
            <person name="Lawrence J.G."/>
            <person name="Jacobs W.R. Jr."/>
            <person name="Hendrix R.W."/>
            <person name="Hatfull G.F."/>
        </authorList>
    </citation>
    <scope>NUCLEOTIDE SEQUENCE</scope>
</reference>
<evidence type="ECO:0000313" key="2">
    <source>
        <dbReference type="Proteomes" id="UP000000731"/>
    </source>
</evidence>
<dbReference type="RefSeq" id="NP_818633.1">
    <property type="nucleotide sequence ID" value="NC_004689.1"/>
</dbReference>
<evidence type="ECO:0000313" key="1">
    <source>
        <dbReference type="EMBL" id="AAN02149.1"/>
    </source>
</evidence>
<accession>Q855X7</accession>